<feature type="region of interest" description="Disordered" evidence="1">
    <location>
        <begin position="399"/>
        <end position="452"/>
    </location>
</feature>
<dbReference type="Proteomes" id="UP000735302">
    <property type="component" value="Unassembled WGS sequence"/>
</dbReference>
<dbReference type="Pfam" id="PF17751">
    <property type="entry name" value="SKICH"/>
    <property type="match status" value="1"/>
</dbReference>
<accession>A0AAV3YWF3</accession>
<dbReference type="AlphaFoldDB" id="A0AAV3YWF3"/>
<feature type="compositionally biased region" description="Polar residues" evidence="1">
    <location>
        <begin position="585"/>
        <end position="595"/>
    </location>
</feature>
<keyword evidence="4" id="KW-1185">Reference proteome</keyword>
<dbReference type="Gene3D" id="2.60.40.2840">
    <property type="match status" value="1"/>
</dbReference>
<feature type="domain" description="SKICH" evidence="2">
    <location>
        <begin position="22"/>
        <end position="125"/>
    </location>
</feature>
<feature type="compositionally biased region" description="Basic residues" evidence="1">
    <location>
        <begin position="410"/>
        <end position="430"/>
    </location>
</feature>
<feature type="region of interest" description="Disordered" evidence="1">
    <location>
        <begin position="134"/>
        <end position="199"/>
    </location>
</feature>
<dbReference type="EMBL" id="BLXT01001517">
    <property type="protein sequence ID" value="GFN86388.1"/>
    <property type="molecule type" value="Genomic_DNA"/>
</dbReference>
<protein>
    <submittedName>
        <fullName evidence="3">Calcium-binding and coiled-coil domain-containing protein 2-like</fullName>
    </submittedName>
</protein>
<gene>
    <name evidence="3" type="ORF">PoB_001289400</name>
</gene>
<dbReference type="InterPro" id="IPR041611">
    <property type="entry name" value="SKICH"/>
</dbReference>
<proteinExistence type="predicted"/>
<feature type="compositionally biased region" description="Basic and acidic residues" evidence="1">
    <location>
        <begin position="276"/>
        <end position="292"/>
    </location>
</feature>
<reference evidence="3 4" key="1">
    <citation type="journal article" date="2021" name="Elife">
        <title>Chloroplast acquisition without the gene transfer in kleptoplastic sea slugs, Plakobranchus ocellatus.</title>
        <authorList>
            <person name="Maeda T."/>
            <person name="Takahashi S."/>
            <person name="Yoshida T."/>
            <person name="Shimamura S."/>
            <person name="Takaki Y."/>
            <person name="Nagai Y."/>
            <person name="Toyoda A."/>
            <person name="Suzuki Y."/>
            <person name="Arimoto A."/>
            <person name="Ishii H."/>
            <person name="Satoh N."/>
            <person name="Nishiyama T."/>
            <person name="Hasebe M."/>
            <person name="Maruyama T."/>
            <person name="Minagawa J."/>
            <person name="Obokata J."/>
            <person name="Shigenobu S."/>
        </authorList>
    </citation>
    <scope>NUCLEOTIDE SEQUENCE [LARGE SCALE GENOMIC DNA]</scope>
</reference>
<feature type="compositionally biased region" description="Basic and acidic residues" evidence="1">
    <location>
        <begin position="431"/>
        <end position="451"/>
    </location>
</feature>
<comment type="caution">
    <text evidence="3">The sequence shown here is derived from an EMBL/GenBank/DDBJ whole genome shotgun (WGS) entry which is preliminary data.</text>
</comment>
<organism evidence="3 4">
    <name type="scientific">Plakobranchus ocellatus</name>
    <dbReference type="NCBI Taxonomy" id="259542"/>
    <lineage>
        <taxon>Eukaryota</taxon>
        <taxon>Metazoa</taxon>
        <taxon>Spiralia</taxon>
        <taxon>Lophotrochozoa</taxon>
        <taxon>Mollusca</taxon>
        <taxon>Gastropoda</taxon>
        <taxon>Heterobranchia</taxon>
        <taxon>Euthyneura</taxon>
        <taxon>Panpulmonata</taxon>
        <taxon>Sacoglossa</taxon>
        <taxon>Placobranchoidea</taxon>
        <taxon>Plakobranchidae</taxon>
        <taxon>Plakobranchus</taxon>
    </lineage>
</organism>
<feature type="compositionally biased region" description="Basic and acidic residues" evidence="1">
    <location>
        <begin position="134"/>
        <end position="148"/>
    </location>
</feature>
<feature type="region of interest" description="Disordered" evidence="1">
    <location>
        <begin position="541"/>
        <end position="603"/>
    </location>
</feature>
<evidence type="ECO:0000259" key="2">
    <source>
        <dbReference type="Pfam" id="PF17751"/>
    </source>
</evidence>
<name>A0AAV3YWF3_9GAST</name>
<feature type="compositionally biased region" description="Basic residues" evidence="1">
    <location>
        <begin position="561"/>
        <end position="581"/>
    </location>
</feature>
<feature type="region of interest" description="Disordered" evidence="1">
    <location>
        <begin position="266"/>
        <end position="292"/>
    </location>
</feature>
<sequence>MASIFHPSGEDVEDICGKEELVTFTDVPGSYAPDNHMTVKFQVGSRVQTSPFDWIGIFPSQWEDIARPLATISLPYTERNQNKFRRKSVTFSADSISTLQSKDSKYQFVYVDSNRHILGVSALFTVSQPRVENECKKKPLEDQDRNSGEESESESPVLISSASEEDEDWDLDNQSNTPQPVDPTNEDRGLTGGSSTSDLSDIVVLSTSPSQEVAKSQEQQQEQSAETVCFVDVLGNLGWSLSKKGTVEECKSKSDSRECWVASEQVKDGMSMGKQHQRDVANSNKDDRSRDEDCMVGNKIVQRKKCTINALPINAYKNTSLMNQLKIMETPNSSEEEDEGFENAEAFISKCPQLITEMEKPLAGRGYSMITKRKDSESSEPIRVADRLKTRLITEISSSSTVSTLPAHAPTKKSKKAQMKSRRERRRGVNRKGEHIVEGTREFEEPEKPRESPQIVCFEDEVLSGWSVGNSKSAGNLDKSLELEDHIEPRVKNQLEQAQCNSYQGRVQARTKYTLETTKMFEVAAEGELYDFEPRKELQEATSEIGSHKPGLDVENIPKNCVKKSSKPKKDKTGKRSKQKIKLNENPSTECSGNRLTEKAAGEATSLKTNISPKQLHKNYFSQSDHQCETLAAENFDTADSNAKTVKKKATRGVKAKEARKVRKVSSSRKKPRLSCEFQYLFSMDVKVGRGKSVDVLKLRTHFEIGIWYASVTSVVEWD</sequence>
<evidence type="ECO:0000313" key="3">
    <source>
        <dbReference type="EMBL" id="GFN86388.1"/>
    </source>
</evidence>
<evidence type="ECO:0000256" key="1">
    <source>
        <dbReference type="SAM" id="MobiDB-lite"/>
    </source>
</evidence>
<evidence type="ECO:0000313" key="4">
    <source>
        <dbReference type="Proteomes" id="UP000735302"/>
    </source>
</evidence>